<accession>A0A1J0VP02</accession>
<keyword evidence="1" id="KW-0812">Transmembrane</keyword>
<reference evidence="2" key="1">
    <citation type="submission" date="2016-11" db="EMBL/GenBank/DDBJ databases">
        <authorList>
            <person name="Jaros S."/>
            <person name="Januszkiewicz K."/>
            <person name="Wedrychowicz H."/>
        </authorList>
    </citation>
    <scope>NUCLEOTIDE SEQUENCE [LARGE SCALE GENOMIC DNA]</scope>
    <source>
        <strain evidence="2">Y48</strain>
    </source>
</reference>
<keyword evidence="1" id="KW-1133">Transmembrane helix</keyword>
<name>A0A1J0VP02_9NOCA</name>
<organism evidence="2 3">
    <name type="scientific">Nocardia mangyaensis</name>
    <dbReference type="NCBI Taxonomy" id="2213200"/>
    <lineage>
        <taxon>Bacteria</taxon>
        <taxon>Bacillati</taxon>
        <taxon>Actinomycetota</taxon>
        <taxon>Actinomycetes</taxon>
        <taxon>Mycobacteriales</taxon>
        <taxon>Nocardiaceae</taxon>
        <taxon>Nocardia</taxon>
    </lineage>
</organism>
<evidence type="ECO:0000313" key="2">
    <source>
        <dbReference type="EMBL" id="APE33719.1"/>
    </source>
</evidence>
<evidence type="ECO:0000313" key="3">
    <source>
        <dbReference type="Proteomes" id="UP000183810"/>
    </source>
</evidence>
<proteinExistence type="predicted"/>
<feature type="transmembrane region" description="Helical" evidence="1">
    <location>
        <begin position="93"/>
        <end position="110"/>
    </location>
</feature>
<dbReference type="RefSeq" id="WP_071926902.1">
    <property type="nucleotide sequence ID" value="NZ_CP018082.1"/>
</dbReference>
<keyword evidence="1" id="KW-0472">Membrane</keyword>
<dbReference type="OrthoDB" id="4565980at2"/>
<feature type="transmembrane region" description="Helical" evidence="1">
    <location>
        <begin position="69"/>
        <end position="86"/>
    </location>
</feature>
<dbReference type="EMBL" id="CP018082">
    <property type="protein sequence ID" value="APE33719.1"/>
    <property type="molecule type" value="Genomic_DNA"/>
</dbReference>
<evidence type="ECO:0000256" key="1">
    <source>
        <dbReference type="SAM" id="Phobius"/>
    </source>
</evidence>
<protein>
    <submittedName>
        <fullName evidence="2">Uncharacterized protein</fullName>
    </submittedName>
</protein>
<gene>
    <name evidence="2" type="ORF">BOX37_06770</name>
</gene>
<sequence length="160" mass="16631">MANRFDSPAGWTPPGSQFQSSSTASRTLIGAFLALVVTPIGMALAAHGALDTSRWVILGDAADRFGSSLQIIGGALLLLLVSALAGYTPVATILAGLVWGVLPGLIYFVSPESIWRLVGDLPLMTDELHVALNAWITSGFTFVAGLLLVGAGVAGTLRRR</sequence>
<dbReference type="KEGG" id="nsl:BOX37_06770"/>
<keyword evidence="3" id="KW-1185">Reference proteome</keyword>
<dbReference type="AlphaFoldDB" id="A0A1J0VP02"/>
<feature type="transmembrane region" description="Helical" evidence="1">
    <location>
        <begin position="28"/>
        <end position="49"/>
    </location>
</feature>
<feature type="transmembrane region" description="Helical" evidence="1">
    <location>
        <begin position="130"/>
        <end position="157"/>
    </location>
</feature>
<dbReference type="Proteomes" id="UP000183810">
    <property type="component" value="Chromosome"/>
</dbReference>